<evidence type="ECO:0000256" key="5">
    <source>
        <dbReference type="ARBA" id="ARBA00022490"/>
    </source>
</evidence>
<dbReference type="GO" id="GO:0000289">
    <property type="term" value="P:nuclear-transcribed mRNA poly(A) tail shortening"/>
    <property type="evidence" value="ECO:0007669"/>
    <property type="project" value="TreeGrafter"/>
</dbReference>
<feature type="domain" description="SAM" evidence="13">
    <location>
        <begin position="418"/>
        <end position="475"/>
    </location>
</feature>
<dbReference type="AlphaFoldDB" id="J7S6B2"/>
<dbReference type="GO" id="GO:0000166">
    <property type="term" value="F:nucleotide binding"/>
    <property type="evidence" value="ECO:0007669"/>
    <property type="project" value="UniProtKB-KW"/>
</dbReference>
<evidence type="ECO:0000256" key="8">
    <source>
        <dbReference type="ARBA" id="ARBA00022927"/>
    </source>
</evidence>
<dbReference type="Proteomes" id="UP000006310">
    <property type="component" value="Chromosome 5"/>
</dbReference>
<keyword evidence="8" id="KW-0653">Protein transport</keyword>
<evidence type="ECO:0000256" key="7">
    <source>
        <dbReference type="ARBA" id="ARBA00022884"/>
    </source>
</evidence>
<sequence length="493" mass="52985">MTMLSGTNSPTSPYIRSVHPGAVLLSPQSSAINNSNGNAVGPAVAGVPGGVVGTRSPTMGVHSMSLNDILDQSQFHLDSSQPSTVSLQSNFEQHMPLHQPLPRGDRHHLARVASPLQLSATSTASGTSGTSVYSQIARHMPTASTADADGTPAEEIQRMALWIRQMSPGVQLKAMDAITDNLHPEVLATVQMKMHGEPAPIPSAPRQEQTRNLDSLVSGGPAAKAMERAQWSPELHARPQPPQHQHQHSLSERRFQWSPEPVQNNSGRHTHTADHRPQWSPEPQTRYSHQPIFSYTTQGNSGNNLAATLTASPQAQPPRRPNSAGPNLSNNQTKLQSSPPPTVRPYVTSLQQDRATADAVTEAPVAVPAPVPAAAPAVLAASPMTTHLSPTDLGSLVGPGNNQSMLPENLTDPKLLTNIPAWLKTLRLHKYSDILAGVPWEELVYLDDTALEKKGVAALGARRKLLKAFNVVREYKERGLIDNSAFAQNETLS</sequence>
<comment type="similarity">
    <text evidence="3">Belongs to the VTS1 family.</text>
</comment>
<dbReference type="GO" id="GO:0015031">
    <property type="term" value="P:protein transport"/>
    <property type="evidence" value="ECO:0007669"/>
    <property type="project" value="UniProtKB-KW"/>
</dbReference>
<dbReference type="GO" id="GO:0000932">
    <property type="term" value="C:P-body"/>
    <property type="evidence" value="ECO:0007669"/>
    <property type="project" value="UniProtKB-SubCell"/>
</dbReference>
<reference evidence="15" key="2">
    <citation type="submission" date="2012-08" db="EMBL/GenBank/DDBJ databases">
        <title>Genome sequence of Kazachstania naganishii.</title>
        <authorList>
            <person name="Gordon J.L."/>
            <person name="Armisen D."/>
            <person name="Proux-Wera E."/>
            <person name="OhEigeartaigh S.S."/>
            <person name="Byrne K.P."/>
            <person name="Wolfe K.H."/>
        </authorList>
    </citation>
    <scope>NUCLEOTIDE SEQUENCE [LARGE SCALE GENOMIC DNA]</scope>
    <source>
        <strain evidence="15">ATCC MYA-139 / BCRC 22969 / CBS 8797 / CCRC 22969 / KCTC 17520 / NBRC 10181 / NCYC 3082</strain>
    </source>
</reference>
<organism evidence="14 15">
    <name type="scientific">Huiozyma naganishii (strain ATCC MYA-139 / BCRC 22969 / CBS 8797 / KCTC 17520 / NBRC 10181 / NCYC 3082 / Yp74L-3)</name>
    <name type="common">Yeast</name>
    <name type="synonym">Kazachstania naganishii</name>
    <dbReference type="NCBI Taxonomy" id="1071383"/>
    <lineage>
        <taxon>Eukaryota</taxon>
        <taxon>Fungi</taxon>
        <taxon>Dikarya</taxon>
        <taxon>Ascomycota</taxon>
        <taxon>Saccharomycotina</taxon>
        <taxon>Saccharomycetes</taxon>
        <taxon>Saccharomycetales</taxon>
        <taxon>Saccharomycetaceae</taxon>
        <taxon>Huiozyma</taxon>
    </lineage>
</organism>
<name>J7S6B2_HUIN7</name>
<dbReference type="PANTHER" id="PTHR12515:SF5">
    <property type="entry name" value="PROTEIN SMAUG"/>
    <property type="match status" value="1"/>
</dbReference>
<evidence type="ECO:0000256" key="6">
    <source>
        <dbReference type="ARBA" id="ARBA00022741"/>
    </source>
</evidence>
<keyword evidence="4" id="KW-0813">Transport</keyword>
<comment type="subunit">
    <text evidence="9">Monomer. Binds to RNA.</text>
</comment>
<keyword evidence="6" id="KW-0547">Nucleotide-binding</keyword>
<accession>J7S6B2</accession>
<dbReference type="OrthoDB" id="2155283at2759"/>
<dbReference type="InterPro" id="IPR050897">
    <property type="entry name" value="SMAUG/VTS1_RNA-bind"/>
</dbReference>
<dbReference type="eggNOG" id="KOG3791">
    <property type="taxonomic scope" value="Eukaryota"/>
</dbReference>
<evidence type="ECO:0000256" key="12">
    <source>
        <dbReference type="SAM" id="MobiDB-lite"/>
    </source>
</evidence>
<dbReference type="EMBL" id="HE978318">
    <property type="protein sequence ID" value="CCK70294.1"/>
    <property type="molecule type" value="Genomic_DNA"/>
</dbReference>
<evidence type="ECO:0000256" key="10">
    <source>
        <dbReference type="ARBA" id="ARBA00024136"/>
    </source>
</evidence>
<dbReference type="InterPro" id="IPR001660">
    <property type="entry name" value="SAM"/>
</dbReference>
<evidence type="ECO:0000256" key="11">
    <source>
        <dbReference type="ARBA" id="ARBA00073291"/>
    </source>
</evidence>
<dbReference type="SMART" id="SM00454">
    <property type="entry name" value="SAM"/>
    <property type="match status" value="1"/>
</dbReference>
<evidence type="ECO:0000256" key="4">
    <source>
        <dbReference type="ARBA" id="ARBA00022448"/>
    </source>
</evidence>
<evidence type="ECO:0000256" key="9">
    <source>
        <dbReference type="ARBA" id="ARBA00024046"/>
    </source>
</evidence>
<dbReference type="HOGENOM" id="CLU_595905_0_0_1"/>
<evidence type="ECO:0000259" key="13">
    <source>
        <dbReference type="PROSITE" id="PS50105"/>
    </source>
</evidence>
<dbReference type="InterPro" id="IPR037635">
    <property type="entry name" value="VTS1_SAM"/>
</dbReference>
<dbReference type="PANTHER" id="PTHR12515">
    <property type="entry name" value="STERILE ALPHA MOTIF DOMAIN CONTAINING PROTEIN 4-RELATED"/>
    <property type="match status" value="1"/>
</dbReference>
<evidence type="ECO:0000256" key="1">
    <source>
        <dbReference type="ARBA" id="ARBA00004201"/>
    </source>
</evidence>
<comment type="subcellular location">
    <subcellularLocation>
        <location evidence="1">Cytoplasm</location>
        <location evidence="1">P-body</location>
    </subcellularLocation>
    <subcellularLocation>
        <location evidence="2">Cytoplasm</location>
        <location evidence="2">Cytosol</location>
    </subcellularLocation>
</comment>
<feature type="region of interest" description="Disordered" evidence="12">
    <location>
        <begin position="196"/>
        <end position="286"/>
    </location>
</feature>
<dbReference type="SUPFAM" id="SSF47769">
    <property type="entry name" value="SAM/Pointed domain"/>
    <property type="match status" value="1"/>
</dbReference>
<dbReference type="GeneID" id="34525994"/>
<evidence type="ECO:0000313" key="15">
    <source>
        <dbReference type="Proteomes" id="UP000006310"/>
    </source>
</evidence>
<feature type="compositionally biased region" description="Polar residues" evidence="12">
    <location>
        <begin position="324"/>
        <end position="337"/>
    </location>
</feature>
<evidence type="ECO:0000313" key="14">
    <source>
        <dbReference type="EMBL" id="CCK70294.1"/>
    </source>
</evidence>
<dbReference type="KEGG" id="kng:KNAG_0E00260"/>
<evidence type="ECO:0000256" key="3">
    <source>
        <dbReference type="ARBA" id="ARBA00007325"/>
    </source>
</evidence>
<reference evidence="14 15" key="1">
    <citation type="journal article" date="2011" name="Proc. Natl. Acad. Sci. U.S.A.">
        <title>Evolutionary erosion of yeast sex chromosomes by mating-type switching accidents.</title>
        <authorList>
            <person name="Gordon J.L."/>
            <person name="Armisen D."/>
            <person name="Proux-Wera E."/>
            <person name="Oheigeartaigh S.S."/>
            <person name="Byrne K.P."/>
            <person name="Wolfe K.H."/>
        </authorList>
    </citation>
    <scope>NUCLEOTIDE SEQUENCE [LARGE SCALE GENOMIC DNA]</scope>
    <source>
        <strain evidence="15">ATCC MYA-139 / BCRC 22969 / CBS 8797 / CCRC 22969 / KCTC 17520 / NBRC 10181 / NCYC 3082</strain>
    </source>
</reference>
<dbReference type="FunFam" id="1.10.150.50:FF:000033">
    <property type="entry name" value="Protein vts1, variant"/>
    <property type="match status" value="1"/>
</dbReference>
<protein>
    <recommendedName>
        <fullName evidence="10">RNA-binding protein VTS1</fullName>
    </recommendedName>
    <alternativeName>
        <fullName evidence="11">RNA-binding protein vts1</fullName>
    </alternativeName>
</protein>
<dbReference type="InterPro" id="IPR013761">
    <property type="entry name" value="SAM/pointed_sf"/>
</dbReference>
<dbReference type="CDD" id="cd09556">
    <property type="entry name" value="SAM_VTS1_fungal"/>
    <property type="match status" value="1"/>
</dbReference>
<proteinExistence type="inferred from homology"/>
<keyword evidence="7" id="KW-0694">RNA-binding</keyword>
<gene>
    <name evidence="14" type="primary">KNAG0E00260</name>
    <name evidence="14" type="ordered locus">KNAG_0E00260</name>
</gene>
<evidence type="ECO:0000256" key="2">
    <source>
        <dbReference type="ARBA" id="ARBA00004514"/>
    </source>
</evidence>
<dbReference type="Gene3D" id="1.10.150.50">
    <property type="entry name" value="Transcription Factor, Ets-1"/>
    <property type="match status" value="1"/>
</dbReference>
<feature type="compositionally biased region" description="Polar residues" evidence="12">
    <location>
        <begin position="206"/>
        <end position="215"/>
    </location>
</feature>
<keyword evidence="5" id="KW-0963">Cytoplasm</keyword>
<dbReference type="RefSeq" id="XP_022464540.1">
    <property type="nucleotide sequence ID" value="XM_022608000.1"/>
</dbReference>
<dbReference type="PROSITE" id="PS50105">
    <property type="entry name" value="SAM_DOMAIN"/>
    <property type="match status" value="1"/>
</dbReference>
<feature type="region of interest" description="Disordered" evidence="12">
    <location>
        <begin position="311"/>
        <end position="346"/>
    </location>
</feature>
<dbReference type="GO" id="GO:0003729">
    <property type="term" value="F:mRNA binding"/>
    <property type="evidence" value="ECO:0007669"/>
    <property type="project" value="InterPro"/>
</dbReference>
<dbReference type="Pfam" id="PF07647">
    <property type="entry name" value="SAM_2"/>
    <property type="match status" value="1"/>
</dbReference>
<dbReference type="GO" id="GO:0005829">
    <property type="term" value="C:cytosol"/>
    <property type="evidence" value="ECO:0007669"/>
    <property type="project" value="UniProtKB-SubCell"/>
</dbReference>
<keyword evidence="15" id="KW-1185">Reference proteome</keyword>